<evidence type="ECO:0000256" key="3">
    <source>
        <dbReference type="SAM" id="SignalP"/>
    </source>
</evidence>
<dbReference type="VEuPathDB" id="FungiDB:PV07_06669"/>
<evidence type="ECO:0008006" key="6">
    <source>
        <dbReference type="Google" id="ProtNLM"/>
    </source>
</evidence>
<reference evidence="4 5" key="1">
    <citation type="submission" date="2015-01" db="EMBL/GenBank/DDBJ databases">
        <title>The Genome Sequence of Cladophialophora immunda CBS83496.</title>
        <authorList>
            <consortium name="The Broad Institute Genomics Platform"/>
            <person name="Cuomo C."/>
            <person name="de Hoog S."/>
            <person name="Gorbushina A."/>
            <person name="Stielow B."/>
            <person name="Teixiera M."/>
            <person name="Abouelleil A."/>
            <person name="Chapman S.B."/>
            <person name="Priest M."/>
            <person name="Young S.K."/>
            <person name="Wortman J."/>
            <person name="Nusbaum C."/>
            <person name="Birren B."/>
        </authorList>
    </citation>
    <scope>NUCLEOTIDE SEQUENCE [LARGE SCALE GENOMIC DNA]</scope>
    <source>
        <strain evidence="4 5">CBS 83496</strain>
    </source>
</reference>
<feature type="compositionally biased region" description="Pro residues" evidence="1">
    <location>
        <begin position="499"/>
        <end position="508"/>
    </location>
</feature>
<name>A0A0D2C8S1_9EURO</name>
<feature type="transmembrane region" description="Helical" evidence="2">
    <location>
        <begin position="535"/>
        <end position="559"/>
    </location>
</feature>
<keyword evidence="2" id="KW-0472">Membrane</keyword>
<dbReference type="AlphaFoldDB" id="A0A0D2C8S1"/>
<proteinExistence type="predicted"/>
<feature type="chain" id="PRO_5002255035" description="Mid2 domain-containing protein" evidence="3">
    <location>
        <begin position="22"/>
        <end position="606"/>
    </location>
</feature>
<gene>
    <name evidence="4" type="ORF">PV07_06669</name>
</gene>
<keyword evidence="2" id="KW-0812">Transmembrane</keyword>
<evidence type="ECO:0000313" key="4">
    <source>
        <dbReference type="EMBL" id="KIW26875.1"/>
    </source>
</evidence>
<organism evidence="4 5">
    <name type="scientific">Cladophialophora immunda</name>
    <dbReference type="NCBI Taxonomy" id="569365"/>
    <lineage>
        <taxon>Eukaryota</taxon>
        <taxon>Fungi</taxon>
        <taxon>Dikarya</taxon>
        <taxon>Ascomycota</taxon>
        <taxon>Pezizomycotina</taxon>
        <taxon>Eurotiomycetes</taxon>
        <taxon>Chaetothyriomycetidae</taxon>
        <taxon>Chaetothyriales</taxon>
        <taxon>Herpotrichiellaceae</taxon>
        <taxon>Cladophialophora</taxon>
    </lineage>
</organism>
<dbReference type="GeneID" id="27345863"/>
<keyword evidence="2" id="KW-1133">Transmembrane helix</keyword>
<evidence type="ECO:0000313" key="5">
    <source>
        <dbReference type="Proteomes" id="UP000054466"/>
    </source>
</evidence>
<keyword evidence="5" id="KW-1185">Reference proteome</keyword>
<feature type="signal peptide" evidence="3">
    <location>
        <begin position="1"/>
        <end position="21"/>
    </location>
</feature>
<evidence type="ECO:0000256" key="2">
    <source>
        <dbReference type="SAM" id="Phobius"/>
    </source>
</evidence>
<feature type="region of interest" description="Disordered" evidence="1">
    <location>
        <begin position="492"/>
        <end position="530"/>
    </location>
</feature>
<protein>
    <recommendedName>
        <fullName evidence="6">Mid2 domain-containing protein</fullName>
    </recommendedName>
</protein>
<dbReference type="OrthoDB" id="4733706at2759"/>
<dbReference type="EMBL" id="KN847043">
    <property type="protein sequence ID" value="KIW26875.1"/>
    <property type="molecule type" value="Genomic_DNA"/>
</dbReference>
<dbReference type="HOGENOM" id="CLU_025283_0_0_1"/>
<dbReference type="Proteomes" id="UP000054466">
    <property type="component" value="Unassembled WGS sequence"/>
</dbReference>
<dbReference type="STRING" id="569365.A0A0D2C8S1"/>
<feature type="compositionally biased region" description="Low complexity" evidence="1">
    <location>
        <begin position="509"/>
        <end position="524"/>
    </location>
</feature>
<evidence type="ECO:0000256" key="1">
    <source>
        <dbReference type="SAM" id="MobiDB-lite"/>
    </source>
</evidence>
<keyword evidence="3" id="KW-0732">Signal</keyword>
<sequence length="606" mass="63569">MSIYCCLSVITWALSLIATSASPTSDLTFSSYNDAGLTEADTLRILRRTLSATGTEDTVNLFDETLDKSWDGAVLFSITLETEEDVSSNSSLDTTYSVQIVCSTCYITGRVSGQLTRNADFNVTELEDSAIDLVKNITEEAGQALSDLADGNANYTEIDFNVELPSFPDFDYRLQFSFENLELYMQLDTILSVKSTYTVNLYTSESPVGVSLGDNLEIGAFFKVDLILTAAAEVDISSGVHIKVDGAGINLQMFNQSIDSITLDGGKFEFLPVNVEGAGFVLTGALRVGLHAGITFDIDSSVTIANHTLGASAGLEAGVFANIAEFVANVTYASGSDDCELAIVESFTMGLGAAAGASAAFDQTTWGPTPETDIPIWYTELGSACAAHRSSTTTTTTTGTTSALVTARDATSDLSLTLATVTTETTSSGVACISPGLINCPVSLQTTKTFTATLTSTTSVPSGSEATWPASTTQTPVKTVAFGSNAKALSATTGSPVSYVPPPPPPPSSSSSTSSTASGATATGSHGGHDDHKPLIIGLSVGLGVPALAIIVGAAVYFLRRWHRYTPVQKAEAESHVTEELQPASQHEQQVMLKRMTTVEVVDEAD</sequence>
<dbReference type="RefSeq" id="XP_016247091.1">
    <property type="nucleotide sequence ID" value="XM_016393672.1"/>
</dbReference>
<accession>A0A0D2C8S1</accession>